<dbReference type="CDD" id="cd19097">
    <property type="entry name" value="AKR_unchar"/>
    <property type="match status" value="1"/>
</dbReference>
<evidence type="ECO:0000313" key="2">
    <source>
        <dbReference type="EMBL" id="MCB5411973.1"/>
    </source>
</evidence>
<dbReference type="InterPro" id="IPR036812">
    <property type="entry name" value="NAD(P)_OxRdtase_dom_sf"/>
</dbReference>
<dbReference type="RefSeq" id="WP_226937404.1">
    <property type="nucleotide sequence ID" value="NZ_JACDXX010000024.1"/>
</dbReference>
<dbReference type="InterPro" id="IPR053135">
    <property type="entry name" value="AKR2_Oxidoreductase"/>
</dbReference>
<dbReference type="Gene3D" id="3.20.20.100">
    <property type="entry name" value="NADP-dependent oxidoreductase domain"/>
    <property type="match status" value="1"/>
</dbReference>
<accession>A0ABS8CS16</accession>
<evidence type="ECO:0000259" key="1">
    <source>
        <dbReference type="Pfam" id="PF00248"/>
    </source>
</evidence>
<dbReference type="InterPro" id="IPR023210">
    <property type="entry name" value="NADP_OxRdtase_dom"/>
</dbReference>
<dbReference type="EMBL" id="JACDXX010000024">
    <property type="protein sequence ID" value="MCB5411973.1"/>
    <property type="molecule type" value="Genomic_DNA"/>
</dbReference>
<gene>
    <name evidence="2" type="ORF">H0485_18460</name>
</gene>
<protein>
    <submittedName>
        <fullName evidence="2">Aldo/keto reductase</fullName>
    </submittedName>
</protein>
<sequence length="299" mass="32555">MNTDYDVSLSQKIVLGTVQFGLSYGIANSRGQPDVGLVREILDRAYSAGIRILDTAAAYGQSEAVLGACSTDRWEIITKIPSLAECDDARVGQLARESVMRSLELLRTNKLHAVLVHDVRDLTGARGRKIREALRGLLAEGLIGKLGASVYDPADLYGLEESGIVQAPFNVLDQRMGTDVTRAELCRLGADLHVRSVFLQGLLLMKTAARPSRFAQWAPVLTRLDEQITRSGVSAAAFCLGFVAQHISVSRVVVGVDCVEQLEDLVSALAIGQETVIEARDLAFDDPELIDPRKWKNNP</sequence>
<proteinExistence type="predicted"/>
<comment type="caution">
    <text evidence="2">The sequence shown here is derived from an EMBL/GenBank/DDBJ whole genome shotgun (WGS) entry which is preliminary data.</text>
</comment>
<keyword evidence="3" id="KW-1185">Reference proteome</keyword>
<dbReference type="Pfam" id="PF00248">
    <property type="entry name" value="Aldo_ket_red"/>
    <property type="match status" value="1"/>
</dbReference>
<organism evidence="2 3">
    <name type="scientific">Pseudogemmobacter faecipullorum</name>
    <dbReference type="NCBI Taxonomy" id="2755041"/>
    <lineage>
        <taxon>Bacteria</taxon>
        <taxon>Pseudomonadati</taxon>
        <taxon>Pseudomonadota</taxon>
        <taxon>Alphaproteobacteria</taxon>
        <taxon>Rhodobacterales</taxon>
        <taxon>Paracoccaceae</taxon>
        <taxon>Pseudogemmobacter</taxon>
    </lineage>
</organism>
<dbReference type="PANTHER" id="PTHR43312">
    <property type="entry name" value="D-THREO-ALDOSE 1-DEHYDROGENASE"/>
    <property type="match status" value="1"/>
</dbReference>
<dbReference type="Proteomes" id="UP001198571">
    <property type="component" value="Unassembled WGS sequence"/>
</dbReference>
<reference evidence="2 3" key="1">
    <citation type="submission" date="2020-07" db="EMBL/GenBank/DDBJ databases">
        <title>Pseudogemmobacter sp. nov., isolated from poultry manure in Taiwan.</title>
        <authorList>
            <person name="Lin S.-Y."/>
            <person name="Tang Y.-S."/>
            <person name="Young C.-C."/>
        </authorList>
    </citation>
    <scope>NUCLEOTIDE SEQUENCE [LARGE SCALE GENOMIC DNA]</scope>
    <source>
        <strain evidence="2 3">CC-YST710</strain>
    </source>
</reference>
<evidence type="ECO:0000313" key="3">
    <source>
        <dbReference type="Proteomes" id="UP001198571"/>
    </source>
</evidence>
<feature type="domain" description="NADP-dependent oxidoreductase" evidence="1">
    <location>
        <begin position="12"/>
        <end position="271"/>
    </location>
</feature>
<name>A0ABS8CS16_9RHOB</name>
<dbReference type="PANTHER" id="PTHR43312:SF1">
    <property type="entry name" value="NADP-DEPENDENT OXIDOREDUCTASE DOMAIN-CONTAINING PROTEIN"/>
    <property type="match status" value="1"/>
</dbReference>
<dbReference type="SUPFAM" id="SSF51430">
    <property type="entry name" value="NAD(P)-linked oxidoreductase"/>
    <property type="match status" value="1"/>
</dbReference>